<dbReference type="CDD" id="cd00093">
    <property type="entry name" value="HTH_XRE"/>
    <property type="match status" value="1"/>
</dbReference>
<dbReference type="RefSeq" id="WP_041121130.1">
    <property type="nucleotide sequence ID" value="NZ_JXRQ01000008.1"/>
</dbReference>
<evidence type="ECO:0000313" key="3">
    <source>
        <dbReference type="Proteomes" id="UP000031950"/>
    </source>
</evidence>
<dbReference type="InterPro" id="IPR011990">
    <property type="entry name" value="TPR-like_helical_dom_sf"/>
</dbReference>
<name>A0A0C2SHT3_9BACL</name>
<accession>A0A0C2SHT3</accession>
<reference evidence="2 3" key="1">
    <citation type="submission" date="2015-01" db="EMBL/GenBank/DDBJ databases">
        <title>Genome sequence of Jeotgalibacillus alimentarius.</title>
        <authorList>
            <person name="Goh K.M."/>
            <person name="Chan K.-G."/>
            <person name="Yaakop A.S."/>
            <person name="Ee R."/>
            <person name="Gan H.M."/>
            <person name="Chan C.S."/>
        </authorList>
    </citation>
    <scope>NUCLEOTIDE SEQUENCE [LARGE SCALE GENOMIC DNA]</scope>
    <source>
        <strain evidence="2 3">YKJ-13</strain>
    </source>
</reference>
<gene>
    <name evidence="2" type="ORF">KP77_04700</name>
</gene>
<dbReference type="OrthoDB" id="2360592at2"/>
<dbReference type="NCBIfam" id="TIGR01716">
    <property type="entry name" value="RGG_Cterm"/>
    <property type="match status" value="1"/>
</dbReference>
<proteinExistence type="predicted"/>
<evidence type="ECO:0000313" key="2">
    <source>
        <dbReference type="EMBL" id="KIL53494.1"/>
    </source>
</evidence>
<dbReference type="Gene3D" id="1.25.40.10">
    <property type="entry name" value="Tetratricopeptide repeat domain"/>
    <property type="match status" value="1"/>
</dbReference>
<dbReference type="AlphaFoldDB" id="A0A0C2SHT3"/>
<dbReference type="Proteomes" id="UP000031950">
    <property type="component" value="Unassembled WGS sequence"/>
</dbReference>
<dbReference type="PROSITE" id="PS50943">
    <property type="entry name" value="HTH_CROC1"/>
    <property type="match status" value="1"/>
</dbReference>
<dbReference type="PATRIC" id="fig|135826.4.peg.470"/>
<dbReference type="PANTHER" id="PTHR37038:SF13">
    <property type="entry name" value="HTH CRO_C1-TYPE DOMAIN-CONTAINING PROTEIN"/>
    <property type="match status" value="1"/>
</dbReference>
<dbReference type="InterPro" id="IPR001387">
    <property type="entry name" value="Cro/C1-type_HTH"/>
</dbReference>
<organism evidence="2 3">
    <name type="scientific">Jeotgalibacillus alimentarius</name>
    <dbReference type="NCBI Taxonomy" id="135826"/>
    <lineage>
        <taxon>Bacteria</taxon>
        <taxon>Bacillati</taxon>
        <taxon>Bacillota</taxon>
        <taxon>Bacilli</taxon>
        <taxon>Bacillales</taxon>
        <taxon>Caryophanaceae</taxon>
        <taxon>Jeotgalibacillus</taxon>
    </lineage>
</organism>
<dbReference type="InterPro" id="IPR053163">
    <property type="entry name" value="HTH-type_regulator_Rgg"/>
</dbReference>
<protein>
    <recommendedName>
        <fullName evidence="1">HTH cro/C1-type domain-containing protein</fullName>
    </recommendedName>
</protein>
<dbReference type="PANTHER" id="PTHR37038">
    <property type="entry name" value="TRANSCRIPTIONAL REGULATOR-RELATED"/>
    <property type="match status" value="1"/>
</dbReference>
<sequence length="284" mass="33810">MKYYGETVRAIRLSKSYSQFDVSSGAMHQASYSKFELGRIELTQQKFKRILDSLEMDLDEFMYIHHDYDFPPREKIIHLFNSQKFIETEALNQIVSLAGNYLKAHDDRYIEDLYHLSKGLILIKNEGSFEPATAYAEKVWERLQKADTWYLHDFKLVAVILFLFPVKTAISITRFALQQSKKYDNYPDYRKRFIPFKFNLVMLLMKEEMLEEANALNEETLEELRKEHAYRQLALSYQRKGMINRLMRKSDSEDFIQKASDIARVMDDEQLIKQLDEERSLFTQ</sequence>
<feature type="domain" description="HTH cro/C1-type" evidence="1">
    <location>
        <begin position="8"/>
        <end position="61"/>
    </location>
</feature>
<evidence type="ECO:0000259" key="1">
    <source>
        <dbReference type="PROSITE" id="PS50943"/>
    </source>
</evidence>
<comment type="caution">
    <text evidence="2">The sequence shown here is derived from an EMBL/GenBank/DDBJ whole genome shotgun (WGS) entry which is preliminary data.</text>
</comment>
<dbReference type="Pfam" id="PF21259">
    <property type="entry name" value="Rgg_C"/>
    <property type="match status" value="1"/>
</dbReference>
<dbReference type="InterPro" id="IPR010982">
    <property type="entry name" value="Lambda_DNA-bd_dom_sf"/>
</dbReference>
<dbReference type="SMART" id="SM00530">
    <property type="entry name" value="HTH_XRE"/>
    <property type="match status" value="1"/>
</dbReference>
<dbReference type="GO" id="GO:0003677">
    <property type="term" value="F:DNA binding"/>
    <property type="evidence" value="ECO:0007669"/>
    <property type="project" value="InterPro"/>
</dbReference>
<dbReference type="STRING" id="135826.KP77_04700"/>
<dbReference type="SUPFAM" id="SSF47413">
    <property type="entry name" value="lambda repressor-like DNA-binding domains"/>
    <property type="match status" value="1"/>
</dbReference>
<keyword evidence="3" id="KW-1185">Reference proteome</keyword>
<dbReference type="EMBL" id="JXRQ01000008">
    <property type="protein sequence ID" value="KIL53494.1"/>
    <property type="molecule type" value="Genomic_DNA"/>
</dbReference>
<dbReference type="InterPro" id="IPR010057">
    <property type="entry name" value="Transcription_activator_Rgg_C"/>
</dbReference>